<accession>A0ABS2HD74</accession>
<dbReference type="PANTHER" id="PTHR33337:SF40">
    <property type="entry name" value="CENP-V_GFA DOMAIN-CONTAINING PROTEIN-RELATED"/>
    <property type="match status" value="1"/>
</dbReference>
<keyword evidence="4" id="KW-0456">Lyase</keyword>
<evidence type="ECO:0000256" key="2">
    <source>
        <dbReference type="ARBA" id="ARBA00022723"/>
    </source>
</evidence>
<dbReference type="SUPFAM" id="SSF51316">
    <property type="entry name" value="Mss4-like"/>
    <property type="match status" value="1"/>
</dbReference>
<dbReference type="RefSeq" id="WP_205156662.1">
    <property type="nucleotide sequence ID" value="NZ_JAFEUM010000001.1"/>
</dbReference>
<reference evidence="6 7" key="1">
    <citation type="submission" date="2021-02" db="EMBL/GenBank/DDBJ databases">
        <authorList>
            <person name="Park J.-S."/>
        </authorList>
    </citation>
    <scope>NUCLEOTIDE SEQUENCE [LARGE SCALE GENOMIC DNA]</scope>
    <source>
        <strain evidence="6 7">188UL20-2</strain>
    </source>
</reference>
<evidence type="ECO:0000256" key="1">
    <source>
        <dbReference type="ARBA" id="ARBA00005495"/>
    </source>
</evidence>
<evidence type="ECO:0000313" key="7">
    <source>
        <dbReference type="Proteomes" id="UP000809621"/>
    </source>
</evidence>
<organism evidence="6 7">
    <name type="scientific">Vibrio ulleungensis</name>
    <dbReference type="NCBI Taxonomy" id="2807619"/>
    <lineage>
        <taxon>Bacteria</taxon>
        <taxon>Pseudomonadati</taxon>
        <taxon>Pseudomonadota</taxon>
        <taxon>Gammaproteobacteria</taxon>
        <taxon>Vibrionales</taxon>
        <taxon>Vibrionaceae</taxon>
        <taxon>Vibrio</taxon>
    </lineage>
</organism>
<proteinExistence type="inferred from homology"/>
<gene>
    <name evidence="6" type="ORF">JQC93_01275</name>
</gene>
<protein>
    <submittedName>
        <fullName evidence="6">GFA family protein</fullName>
    </submittedName>
</protein>
<dbReference type="InterPro" id="IPR011057">
    <property type="entry name" value="Mss4-like_sf"/>
</dbReference>
<comment type="caution">
    <text evidence="6">The sequence shown here is derived from an EMBL/GenBank/DDBJ whole genome shotgun (WGS) entry which is preliminary data.</text>
</comment>
<sequence length="132" mass="14815">MENLHGSCQCGHVKFEVLVEINRVVNCHCNRCRKMNGAALSTYGVIAEDKLSIISGQLNSYRFKEGAHKHFCGHCGTAIYNINARYPGLAMIYICTLDNDVLPKPTVNIYCDTQLHWLEKITAIPSYQQHSG</sequence>
<evidence type="ECO:0000313" key="6">
    <source>
        <dbReference type="EMBL" id="MBM7035021.1"/>
    </source>
</evidence>
<name>A0ABS2HD74_9VIBR</name>
<evidence type="ECO:0000256" key="4">
    <source>
        <dbReference type="ARBA" id="ARBA00023239"/>
    </source>
</evidence>
<dbReference type="Proteomes" id="UP000809621">
    <property type="component" value="Unassembled WGS sequence"/>
</dbReference>
<keyword evidence="2" id="KW-0479">Metal-binding</keyword>
<comment type="similarity">
    <text evidence="1">Belongs to the Gfa family.</text>
</comment>
<evidence type="ECO:0000259" key="5">
    <source>
        <dbReference type="PROSITE" id="PS51891"/>
    </source>
</evidence>
<feature type="domain" description="CENP-V/GFA" evidence="5">
    <location>
        <begin position="4"/>
        <end position="128"/>
    </location>
</feature>
<evidence type="ECO:0000256" key="3">
    <source>
        <dbReference type="ARBA" id="ARBA00022833"/>
    </source>
</evidence>
<dbReference type="PROSITE" id="PS51891">
    <property type="entry name" value="CENP_V_GFA"/>
    <property type="match status" value="1"/>
</dbReference>
<keyword evidence="7" id="KW-1185">Reference proteome</keyword>
<dbReference type="InterPro" id="IPR006913">
    <property type="entry name" value="CENP-V/GFA"/>
</dbReference>
<dbReference type="Pfam" id="PF04828">
    <property type="entry name" value="GFA"/>
    <property type="match status" value="1"/>
</dbReference>
<keyword evidence="3" id="KW-0862">Zinc</keyword>
<dbReference type="Gene3D" id="3.90.1590.10">
    <property type="entry name" value="glutathione-dependent formaldehyde- activating enzyme (gfa)"/>
    <property type="match status" value="1"/>
</dbReference>
<dbReference type="PANTHER" id="PTHR33337">
    <property type="entry name" value="GFA DOMAIN-CONTAINING PROTEIN"/>
    <property type="match status" value="1"/>
</dbReference>
<dbReference type="EMBL" id="JAFEUM010000001">
    <property type="protein sequence ID" value="MBM7035021.1"/>
    <property type="molecule type" value="Genomic_DNA"/>
</dbReference>